<evidence type="ECO:0000313" key="4">
    <source>
        <dbReference type="EMBL" id="RUS89970.1"/>
    </source>
</evidence>
<dbReference type="STRING" id="188477.A0A3S1BRZ6"/>
<proteinExistence type="predicted"/>
<dbReference type="OrthoDB" id="2423195at2759"/>
<dbReference type="InterPro" id="IPR027417">
    <property type="entry name" value="P-loop_NTPase"/>
</dbReference>
<sequence>MENQLRSRHRLTYVADTPPDDYRYDSVLPTIKDLHTKTTFVRPALLSGGYEDKHHYFDVQFRLLKQDFVIPLREGIQQFKQSGMTKHFNSSDLRLYYDVHILGIVTTYDGIDHVLKFDTSKLKSVKWDFSKRLIFGALVCLSKDGFQTIAMATISNRDAKALKYGHINVHVRSGLDLILNSTPDDEFVMAETVTFYEAYCHVLEGLQTMDNLPFDEHIVYCETNVEHPRYLLRQMNSIRYDLTPLMMDRSHYLISNLLRERWPPSYKMCLNDSQREAAQLALTKRLAIIQGPPGTGKTYVGLKVVETILLNRTTDPYSDCEDPILVVCYTNHALDQFLEGILDFCNDIIRVGGQSKSTCMDQYNLKKLRKANKFKTRSRALKDELKTYRETLRYLGANIVTLCEQMEQIDLGMCSYDTLRTAMRPLHQQSLLANNGREHNQGKASLKRWLNLKHEDPQESVAQTIEISMTRLILSGQFVPHTSDLSPDMPIEAKATFYLKLVAALISRFEKGGASDVFQDYDDGDSNRVKIESCRQEIVPDQWIRLVLPGEQFYKIHLFCPRARPNFVIKTWLLGLDKNLHQQLNDMERLKARAYDSNAGVHDDLVLEDVQRTAIDDEDDLDKEYVAQTNALRNSFTSVVQRLEKLRLDEDLNDIPTKIDTWQQTSKPLSYTKLRRQMRRTEPLSDEREALIQNVWSMSSAHRFSLYKLWLRRCKREVSSKIEDLVRKYQKTLACKKEVDEQQTISILQSARVIGMTTTGAAKYRSVLQRVGCRIIVVEEAAEVLEAHIVTALNKQCEHLILIGDHQQLRPSPGVYELETKFGLGISLFERLINNQFPFVMLQEQHRMRPEISKIMRHIYPDLRDHPDVSDYERIQGVSKNVFFIQHSESETSVADTKSKSNTFEASYATQLCSYLLLQGYAPSQITILATYTGQVLAIKNCMRSCMVGADVRVTSVDNFQGEENDVIILSLVRSNEGQVIGFLKVDNRVCVALSRAKKGLFIIGNFELLSSKSTLWSNILRTAQTEGIVGDGLPVECPNHPDRKQTMSSPSDFESRPFGGCGLPCTYRLHCGHVCGLTCHALDRNHEKVLCTRPCRKLCSLGHRCQRKCSENCGLCLVKTAKVVPACGHTTMVPCSTSAEQAVCDQACESIYRDCGHQCSGVCGDCRRVSQHPLCRRSVQYTWPCGHTETVECHKKPSTHPCPHSCDTVLDCGHKCKGSCSKCLQGAVHAPCEEECGKKLPCGHRCRNYCGDACSPCPMPCPTRCRHGACSRFGKKPELCGHICIPCTEPCMSNCRCKSCSNVCSECCSVQPCNKRCTRTLQCGHPCCGICGELCVCRLCSQVHYLNGNLGTVETTEGSLTVAREVRDHPLTGLFAAVSLGEKQFDVGCAGESGTRAVLHLDNGRQANRREDERLVGERHSTISVAAKQNLAENAIPTSVARDAASVPIKETTYTCEDDNSKERPKTSTLFKVPTCDHVFLLRDLDKYIKSYDPQGSSFIPCPVCQTPIQRCNRYQDINSRRAKIRKNLKLALIKDAEGITLDKTAANKKLAASCKLVQSLEQRHPVSVHSTRESLAQSFKIKLVFVLDKLESLKHDGAMTETLSNLRGAVLAIGKHFTTQHKREVLVEVVSCLCQAVSIQTNGSVASATLFMAGYQALQQDEGLYRFLELTERRIHSFLERYSMPCDRITTCVRDVFHVLRSSDSKFLCEIFRTPPTVYGGARPKRLTIDLSLLNYKAD</sequence>
<evidence type="ECO:0000259" key="1">
    <source>
        <dbReference type="Pfam" id="PF13086"/>
    </source>
</evidence>
<dbReference type="InterPro" id="IPR041679">
    <property type="entry name" value="DNA2/NAM7-like_C"/>
</dbReference>
<dbReference type="Pfam" id="PF13087">
    <property type="entry name" value="AAA_12"/>
    <property type="match status" value="1"/>
</dbReference>
<dbReference type="CDD" id="cd18808">
    <property type="entry name" value="SF1_C_Upf1"/>
    <property type="match status" value="1"/>
</dbReference>
<feature type="domain" description="ZNFX1" evidence="3">
    <location>
        <begin position="90"/>
        <end position="192"/>
    </location>
</feature>
<dbReference type="FunFam" id="3.40.50.300:FF:000742">
    <property type="entry name" value="NFX1-type zinc finger-containing protein 1"/>
    <property type="match status" value="1"/>
</dbReference>
<evidence type="ECO:0000259" key="3">
    <source>
        <dbReference type="Pfam" id="PF25396"/>
    </source>
</evidence>
<feature type="domain" description="DNA2/NAM7 helicase helicase" evidence="1">
    <location>
        <begin position="675"/>
        <end position="811"/>
    </location>
</feature>
<dbReference type="Pfam" id="PF25396">
    <property type="entry name" value="ZNFX1"/>
    <property type="match status" value="1"/>
</dbReference>
<feature type="domain" description="DNA2/NAM7 helicase helicase" evidence="1">
    <location>
        <begin position="270"/>
        <end position="469"/>
    </location>
</feature>
<evidence type="ECO:0000313" key="5">
    <source>
        <dbReference type="Proteomes" id="UP000271974"/>
    </source>
</evidence>
<dbReference type="InterPro" id="IPR047187">
    <property type="entry name" value="SF1_C_Upf1"/>
</dbReference>
<dbReference type="Gene3D" id="3.40.50.300">
    <property type="entry name" value="P-loop containing nucleotide triphosphate hydrolases"/>
    <property type="match status" value="3"/>
</dbReference>
<gene>
    <name evidence="4" type="ORF">EGW08_002237</name>
</gene>
<dbReference type="CDD" id="cd06008">
    <property type="entry name" value="NF-X1-zinc-finger"/>
    <property type="match status" value="1"/>
</dbReference>
<dbReference type="SUPFAM" id="SSF52540">
    <property type="entry name" value="P-loop containing nucleoside triphosphate hydrolases"/>
    <property type="match status" value="1"/>
</dbReference>
<dbReference type="EMBL" id="RQTK01000043">
    <property type="protein sequence ID" value="RUS89970.1"/>
    <property type="molecule type" value="Genomic_DNA"/>
</dbReference>
<dbReference type="InterPro" id="IPR045055">
    <property type="entry name" value="DNA2/NAM7-like"/>
</dbReference>
<dbReference type="InterPro" id="IPR057373">
    <property type="entry name" value="ZNFX1"/>
</dbReference>
<keyword evidence="5" id="KW-1185">Reference proteome</keyword>
<protein>
    <recommendedName>
        <fullName evidence="6">NFX1-type zinc finger-containing protein 1</fullName>
    </recommendedName>
</protein>
<dbReference type="Proteomes" id="UP000271974">
    <property type="component" value="Unassembled WGS sequence"/>
</dbReference>
<name>A0A3S1BRZ6_ELYCH</name>
<accession>A0A3S1BRZ6</accession>
<dbReference type="InterPro" id="IPR041677">
    <property type="entry name" value="DNA2/NAM7_AAA_11"/>
</dbReference>
<feature type="domain" description="DNA2/NAM7 helicase-like C-terminal" evidence="2">
    <location>
        <begin position="825"/>
        <end position="1006"/>
    </location>
</feature>
<reference evidence="4 5" key="1">
    <citation type="submission" date="2019-01" db="EMBL/GenBank/DDBJ databases">
        <title>A draft genome assembly of the solar-powered sea slug Elysia chlorotica.</title>
        <authorList>
            <person name="Cai H."/>
            <person name="Li Q."/>
            <person name="Fang X."/>
            <person name="Li J."/>
            <person name="Curtis N.E."/>
            <person name="Altenburger A."/>
            <person name="Shibata T."/>
            <person name="Feng M."/>
            <person name="Maeda T."/>
            <person name="Schwartz J.A."/>
            <person name="Shigenobu S."/>
            <person name="Lundholm N."/>
            <person name="Nishiyama T."/>
            <person name="Yang H."/>
            <person name="Hasebe M."/>
            <person name="Li S."/>
            <person name="Pierce S.K."/>
            <person name="Wang J."/>
        </authorList>
    </citation>
    <scope>NUCLEOTIDE SEQUENCE [LARGE SCALE GENOMIC DNA]</scope>
    <source>
        <strain evidence="4">EC2010</strain>
        <tissue evidence="4">Whole organism of an adult</tissue>
    </source>
</reference>
<evidence type="ECO:0008006" key="6">
    <source>
        <dbReference type="Google" id="ProtNLM"/>
    </source>
</evidence>
<dbReference type="GO" id="GO:0031048">
    <property type="term" value="P:regulatory ncRNA-mediated heterochromatin formation"/>
    <property type="evidence" value="ECO:0007669"/>
    <property type="project" value="TreeGrafter"/>
</dbReference>
<comment type="caution">
    <text evidence="4">The sequence shown here is derived from an EMBL/GenBank/DDBJ whole genome shotgun (WGS) entry which is preliminary data.</text>
</comment>
<evidence type="ECO:0000259" key="2">
    <source>
        <dbReference type="Pfam" id="PF13087"/>
    </source>
</evidence>
<dbReference type="GO" id="GO:0004386">
    <property type="term" value="F:helicase activity"/>
    <property type="evidence" value="ECO:0007669"/>
    <property type="project" value="InterPro"/>
</dbReference>
<dbReference type="PANTHER" id="PTHR10887">
    <property type="entry name" value="DNA2/NAM7 HELICASE FAMILY"/>
    <property type="match status" value="1"/>
</dbReference>
<dbReference type="GO" id="GO:0031380">
    <property type="term" value="C:nuclear RNA-directed RNA polymerase complex"/>
    <property type="evidence" value="ECO:0007669"/>
    <property type="project" value="TreeGrafter"/>
</dbReference>
<organism evidence="4 5">
    <name type="scientific">Elysia chlorotica</name>
    <name type="common">Eastern emerald elysia</name>
    <name type="synonym">Sea slug</name>
    <dbReference type="NCBI Taxonomy" id="188477"/>
    <lineage>
        <taxon>Eukaryota</taxon>
        <taxon>Metazoa</taxon>
        <taxon>Spiralia</taxon>
        <taxon>Lophotrochozoa</taxon>
        <taxon>Mollusca</taxon>
        <taxon>Gastropoda</taxon>
        <taxon>Heterobranchia</taxon>
        <taxon>Euthyneura</taxon>
        <taxon>Panpulmonata</taxon>
        <taxon>Sacoglossa</taxon>
        <taxon>Placobranchoidea</taxon>
        <taxon>Plakobranchidae</taxon>
        <taxon>Elysia</taxon>
    </lineage>
</organism>
<dbReference type="PANTHER" id="PTHR10887:SF341">
    <property type="entry name" value="NFX1-TYPE ZINC FINGER-CONTAINING PROTEIN 1"/>
    <property type="match status" value="1"/>
</dbReference>
<dbReference type="Pfam" id="PF13086">
    <property type="entry name" value="AAA_11"/>
    <property type="match status" value="2"/>
</dbReference>
<dbReference type="CDD" id="cd17936">
    <property type="entry name" value="EEXXEc_NFX1"/>
    <property type="match status" value="1"/>
</dbReference>